<evidence type="ECO:0000256" key="1">
    <source>
        <dbReference type="SAM" id="Phobius"/>
    </source>
</evidence>
<comment type="caution">
    <text evidence="2">The sequence shown here is derived from an EMBL/GenBank/DDBJ whole genome shotgun (WGS) entry which is preliminary data.</text>
</comment>
<feature type="transmembrane region" description="Helical" evidence="1">
    <location>
        <begin position="289"/>
        <end position="312"/>
    </location>
</feature>
<feature type="transmembrane region" description="Helical" evidence="1">
    <location>
        <begin position="16"/>
        <end position="35"/>
    </location>
</feature>
<dbReference type="InterPro" id="IPR025686">
    <property type="entry name" value="Glucos_trans_II"/>
</dbReference>
<feature type="transmembrane region" description="Helical" evidence="1">
    <location>
        <begin position="105"/>
        <end position="123"/>
    </location>
</feature>
<proteinExistence type="predicted"/>
<keyword evidence="1" id="KW-0472">Membrane</keyword>
<feature type="transmembrane region" description="Helical" evidence="1">
    <location>
        <begin position="264"/>
        <end position="282"/>
    </location>
</feature>
<feature type="transmembrane region" description="Helical" evidence="1">
    <location>
        <begin position="155"/>
        <end position="187"/>
    </location>
</feature>
<feature type="transmembrane region" description="Helical" evidence="1">
    <location>
        <begin position="130"/>
        <end position="149"/>
    </location>
</feature>
<evidence type="ECO:0000313" key="2">
    <source>
        <dbReference type="EMBL" id="MDQ0222182.1"/>
    </source>
</evidence>
<gene>
    <name evidence="2" type="ORF">J2S23_000733</name>
</gene>
<evidence type="ECO:0000313" key="3">
    <source>
        <dbReference type="Proteomes" id="UP001223079"/>
    </source>
</evidence>
<feature type="transmembrane region" description="Helical" evidence="1">
    <location>
        <begin position="353"/>
        <end position="373"/>
    </location>
</feature>
<dbReference type="EMBL" id="JAUSTM010000005">
    <property type="protein sequence ID" value="MDQ0222182.1"/>
    <property type="molecule type" value="Genomic_DNA"/>
</dbReference>
<feature type="transmembrane region" description="Helical" evidence="1">
    <location>
        <begin position="78"/>
        <end position="99"/>
    </location>
</feature>
<dbReference type="Proteomes" id="UP001223079">
    <property type="component" value="Unassembled WGS sequence"/>
</dbReference>
<dbReference type="Pfam" id="PF14264">
    <property type="entry name" value="Glucos_trans_II"/>
    <property type="match status" value="1"/>
</dbReference>
<dbReference type="RefSeq" id="WP_307121399.1">
    <property type="nucleotide sequence ID" value="NZ_JAUSTM010000005.1"/>
</dbReference>
<name>A0ABT9YQL5_9STRE</name>
<reference evidence="2 3" key="1">
    <citation type="submission" date="2023-07" db="EMBL/GenBank/DDBJ databases">
        <title>Genomic Encyclopedia of Type Strains, Phase IV (KMG-IV): sequencing the most valuable type-strain genomes for metagenomic binning, comparative biology and taxonomic classification.</title>
        <authorList>
            <person name="Goeker M."/>
        </authorList>
    </citation>
    <scope>NUCLEOTIDE SEQUENCE [LARGE SCALE GENOMIC DNA]</scope>
    <source>
        <strain evidence="2 3">DSM 105143</strain>
    </source>
</reference>
<feature type="transmembrane region" description="Helical" evidence="1">
    <location>
        <begin position="324"/>
        <end position="341"/>
    </location>
</feature>
<keyword evidence="1" id="KW-1133">Transmembrane helix</keyword>
<accession>A0ABT9YQL5</accession>
<protein>
    <submittedName>
        <fullName evidence="2">Drug/metabolite transporter superfamily protein YnfA</fullName>
    </submittedName>
</protein>
<keyword evidence="3" id="KW-1185">Reference proteome</keyword>
<feature type="transmembrane region" description="Helical" evidence="1">
    <location>
        <begin position="199"/>
        <end position="219"/>
    </location>
</feature>
<sequence>MKHKIESFISINKTKILVVFFLYLFPLIAIGNVNYPYIDDIGRRIEGVANFAEHYSRFLSEFASYLVHGGTHLADAGLTTFILCAVILTLTSFTVLYLFKDGEEISWSAAIASVFLGLNPWFLEPLSFRFDAPYISLSVLVSVLPFVFYRQKPKYFALASFVGIFLMCNSYQGSSGIYILTLLALVTADILEGKPIVDVLKKIAVSFIAYSAGIVTFFFQTKLNPHLESRGETTQIASLRNMPHAVVENLRVYFETLKLQSNRLWLLLALLIILGAIVTWVWTSKRSKICSLFISLLSLGISSIMSYGLYMFFATPLADDRPRYAYGFAFFIGLLLIQLTKRTSLPKLNAVKSSLAVLVIYYTVSFSFMYASVLDNQKQTFENSSFLLADDLNNFISEDNQTVYISSFLKDSQVFENSAQAFPMLRHLVPSNASLYWPNFMWFNSLTDLNVNFVGLDFNTINMDDLEPLLSNKNWDIYQFNNEIYVYTK</sequence>
<organism evidence="2 3">
    <name type="scientific">Streptococcus moroccensis</name>
    <dbReference type="NCBI Taxonomy" id="1451356"/>
    <lineage>
        <taxon>Bacteria</taxon>
        <taxon>Bacillati</taxon>
        <taxon>Bacillota</taxon>
        <taxon>Bacilli</taxon>
        <taxon>Lactobacillales</taxon>
        <taxon>Streptococcaceae</taxon>
        <taxon>Streptococcus</taxon>
    </lineage>
</organism>
<keyword evidence="1" id="KW-0812">Transmembrane</keyword>